<evidence type="ECO:0000256" key="1">
    <source>
        <dbReference type="SAM" id="MobiDB-lite"/>
    </source>
</evidence>
<gene>
    <name evidence="3" type="ORF">K461DRAFT_273763</name>
</gene>
<evidence type="ECO:0000313" key="3">
    <source>
        <dbReference type="EMBL" id="KAF2157563.1"/>
    </source>
</evidence>
<feature type="region of interest" description="Disordered" evidence="1">
    <location>
        <begin position="234"/>
        <end position="279"/>
    </location>
</feature>
<feature type="compositionally biased region" description="Low complexity" evidence="1">
    <location>
        <begin position="234"/>
        <end position="267"/>
    </location>
</feature>
<dbReference type="EMBL" id="ML996081">
    <property type="protein sequence ID" value="KAF2157563.1"/>
    <property type="molecule type" value="Genomic_DNA"/>
</dbReference>
<evidence type="ECO:0000313" key="4">
    <source>
        <dbReference type="Proteomes" id="UP000799439"/>
    </source>
</evidence>
<dbReference type="Proteomes" id="UP000799439">
    <property type="component" value="Unassembled WGS sequence"/>
</dbReference>
<dbReference type="AlphaFoldDB" id="A0A9P4JEJ6"/>
<comment type="caution">
    <text evidence="3">The sequence shown here is derived from an EMBL/GenBank/DDBJ whole genome shotgun (WGS) entry which is preliminary data.</text>
</comment>
<feature type="chain" id="PRO_5040315514" description="Chitin-binding type-1 domain-containing protein" evidence="2">
    <location>
        <begin position="19"/>
        <end position="305"/>
    </location>
</feature>
<evidence type="ECO:0008006" key="5">
    <source>
        <dbReference type="Google" id="ProtNLM"/>
    </source>
</evidence>
<reference evidence="3" key="1">
    <citation type="journal article" date="2020" name="Stud. Mycol.">
        <title>101 Dothideomycetes genomes: a test case for predicting lifestyles and emergence of pathogens.</title>
        <authorList>
            <person name="Haridas S."/>
            <person name="Albert R."/>
            <person name="Binder M."/>
            <person name="Bloem J."/>
            <person name="Labutti K."/>
            <person name="Salamov A."/>
            <person name="Andreopoulos B."/>
            <person name="Baker S."/>
            <person name="Barry K."/>
            <person name="Bills G."/>
            <person name="Bluhm B."/>
            <person name="Cannon C."/>
            <person name="Castanera R."/>
            <person name="Culley D."/>
            <person name="Daum C."/>
            <person name="Ezra D."/>
            <person name="Gonzalez J."/>
            <person name="Henrissat B."/>
            <person name="Kuo A."/>
            <person name="Liang C."/>
            <person name="Lipzen A."/>
            <person name="Lutzoni F."/>
            <person name="Magnuson J."/>
            <person name="Mondo S."/>
            <person name="Nolan M."/>
            <person name="Ohm R."/>
            <person name="Pangilinan J."/>
            <person name="Park H.-J."/>
            <person name="Ramirez L."/>
            <person name="Alfaro M."/>
            <person name="Sun H."/>
            <person name="Tritt A."/>
            <person name="Yoshinaga Y."/>
            <person name="Zwiers L.-H."/>
            <person name="Turgeon B."/>
            <person name="Goodwin S."/>
            <person name="Spatafora J."/>
            <person name="Crous P."/>
            <person name="Grigoriev I."/>
        </authorList>
    </citation>
    <scope>NUCLEOTIDE SEQUENCE</scope>
    <source>
        <strain evidence="3">CBS 260.36</strain>
    </source>
</reference>
<protein>
    <recommendedName>
        <fullName evidence="5">Chitin-binding type-1 domain-containing protein</fullName>
    </recommendedName>
</protein>
<accession>A0A9P4JEJ6</accession>
<evidence type="ECO:0000256" key="2">
    <source>
        <dbReference type="SAM" id="SignalP"/>
    </source>
</evidence>
<keyword evidence="4" id="KW-1185">Reference proteome</keyword>
<feature type="signal peptide" evidence="2">
    <location>
        <begin position="1"/>
        <end position="18"/>
    </location>
</feature>
<proteinExistence type="predicted"/>
<name>A0A9P4JEJ6_9PEZI</name>
<organism evidence="3 4">
    <name type="scientific">Myriangium duriaei CBS 260.36</name>
    <dbReference type="NCBI Taxonomy" id="1168546"/>
    <lineage>
        <taxon>Eukaryota</taxon>
        <taxon>Fungi</taxon>
        <taxon>Dikarya</taxon>
        <taxon>Ascomycota</taxon>
        <taxon>Pezizomycotina</taxon>
        <taxon>Dothideomycetes</taxon>
        <taxon>Dothideomycetidae</taxon>
        <taxon>Myriangiales</taxon>
        <taxon>Myriangiaceae</taxon>
        <taxon>Myriangium</taxon>
    </lineage>
</organism>
<keyword evidence="2" id="KW-0732">Signal</keyword>
<sequence>MRFSATAAPLLAASFAAATRLSVPAVQRKLEDITATGRSPLALLKRSCVYGTLANYECCSDDYYCTSSEFCAGNSGYCCPTGTTYAGDEECQLPSGSYEDALPDLAPWYGSSLTTTMSGQTYFATVVTIHYTSWGTEYNYDVHREVLTSYEEDHYTTMYTDASDTTSAASYFNSYSNSLVGFYSSYYSSLSADYVRRGLATAPAVVTLSTPIATGASAAATSTTAAVGAAAASSSSSGSHASTTGKPASSTTSAAASASGSSNNATTPQPPKNNASSARASGSDLFLASGLTLFALASGLSAFFL</sequence>